<sequence length="75" mass="8306">MLAKTVNMSTIYGSFLIFSKSSLSNPYSEPMNLPGHFPSSNFCMSSFLLETQFQKNLISKSSYILATLALLSQNS</sequence>
<dbReference type="InParanoid" id="A0A059CQN2"/>
<protein>
    <submittedName>
        <fullName evidence="1">Uncharacterized protein</fullName>
    </submittedName>
</protein>
<gene>
    <name evidence="1" type="ORF">EUGRSUZ_C02160</name>
</gene>
<accession>A0A059CQN2</accession>
<dbReference type="Gramene" id="KCW80783">
    <property type="protein sequence ID" value="KCW80783"/>
    <property type="gene ID" value="EUGRSUZ_C02160"/>
</dbReference>
<reference evidence="1" key="1">
    <citation type="submission" date="2013-07" db="EMBL/GenBank/DDBJ databases">
        <title>The genome of Eucalyptus grandis.</title>
        <authorList>
            <person name="Schmutz J."/>
            <person name="Hayes R."/>
            <person name="Myburg A."/>
            <person name="Tuskan G."/>
            <person name="Grattapaglia D."/>
            <person name="Rokhsar D.S."/>
        </authorList>
    </citation>
    <scope>NUCLEOTIDE SEQUENCE</scope>
    <source>
        <tissue evidence="1">Leaf extractions</tissue>
    </source>
</reference>
<dbReference type="AlphaFoldDB" id="A0A059CQN2"/>
<proteinExistence type="predicted"/>
<name>A0A059CQN2_EUCGR</name>
<dbReference type="EMBL" id="KK198755">
    <property type="protein sequence ID" value="KCW80783.1"/>
    <property type="molecule type" value="Genomic_DNA"/>
</dbReference>
<evidence type="ECO:0000313" key="1">
    <source>
        <dbReference type="EMBL" id="KCW80783.1"/>
    </source>
</evidence>
<organism evidence="1">
    <name type="scientific">Eucalyptus grandis</name>
    <name type="common">Flooded gum</name>
    <dbReference type="NCBI Taxonomy" id="71139"/>
    <lineage>
        <taxon>Eukaryota</taxon>
        <taxon>Viridiplantae</taxon>
        <taxon>Streptophyta</taxon>
        <taxon>Embryophyta</taxon>
        <taxon>Tracheophyta</taxon>
        <taxon>Spermatophyta</taxon>
        <taxon>Magnoliopsida</taxon>
        <taxon>eudicotyledons</taxon>
        <taxon>Gunneridae</taxon>
        <taxon>Pentapetalae</taxon>
        <taxon>rosids</taxon>
        <taxon>malvids</taxon>
        <taxon>Myrtales</taxon>
        <taxon>Myrtaceae</taxon>
        <taxon>Myrtoideae</taxon>
        <taxon>Eucalypteae</taxon>
        <taxon>Eucalyptus</taxon>
    </lineage>
</organism>